<organism evidence="8 9">
    <name type="scientific">Oleidesulfovibrio alaskensis (strain ATCC BAA-1058 / DSM 17464 / G20)</name>
    <name type="common">Desulfovibrio alaskensis</name>
    <dbReference type="NCBI Taxonomy" id="207559"/>
    <lineage>
        <taxon>Bacteria</taxon>
        <taxon>Pseudomonadati</taxon>
        <taxon>Thermodesulfobacteriota</taxon>
        <taxon>Desulfovibrionia</taxon>
        <taxon>Desulfovibrionales</taxon>
        <taxon>Desulfovibrionaceae</taxon>
        <taxon>Oleidesulfovibrio</taxon>
    </lineage>
</organism>
<dbReference type="AlphaFoldDB" id="F9XXH7"/>
<evidence type="ECO:0000313" key="8">
    <source>
        <dbReference type="EMBL" id="AEL79440.1"/>
    </source>
</evidence>
<keyword evidence="5 6" id="KW-0472">Membrane</keyword>
<dbReference type="HOGENOM" id="CLU_176001_7_0_7"/>
<dbReference type="GO" id="GO:0005886">
    <property type="term" value="C:plasma membrane"/>
    <property type="evidence" value="ECO:0007669"/>
    <property type="project" value="UniProtKB-SubCell"/>
</dbReference>
<dbReference type="RefSeq" id="WP_011368041.1">
    <property type="nucleotide sequence ID" value="NC_007519.1"/>
</dbReference>
<dbReference type="EMBL" id="CP000112">
    <property type="protein sequence ID" value="AEL79440.1"/>
    <property type="molecule type" value="Genomic_DNA"/>
</dbReference>
<dbReference type="Proteomes" id="UP000002710">
    <property type="component" value="Chromosome"/>
</dbReference>
<evidence type="ECO:0000256" key="2">
    <source>
        <dbReference type="ARBA" id="ARBA00022475"/>
    </source>
</evidence>
<evidence type="ECO:0000256" key="3">
    <source>
        <dbReference type="ARBA" id="ARBA00022692"/>
    </source>
</evidence>
<evidence type="ECO:0000256" key="1">
    <source>
        <dbReference type="ARBA" id="ARBA00004651"/>
    </source>
</evidence>
<dbReference type="KEGG" id="dde:Dde_4036"/>
<keyword evidence="9" id="KW-1185">Reference proteome</keyword>
<dbReference type="eggNOG" id="ENOG5033FK9">
    <property type="taxonomic scope" value="Bacteria"/>
</dbReference>
<protein>
    <recommendedName>
        <fullName evidence="7">Cardiolipin synthase N-terminal domain-containing protein</fullName>
    </recommendedName>
</protein>
<gene>
    <name evidence="8" type="ordered locus">Dde_4036</name>
</gene>
<keyword evidence="2" id="KW-1003">Cell membrane</keyword>
<dbReference type="STRING" id="207559.Dde_4036"/>
<sequence>MLPLVDLVLQTDNLPLMMLLLAAPIIPNLWCIWHAYSNEFPSPAERVLWMGIGVFVPVLGGLSYLLFGWRRSRKPRTVPDEQ</sequence>
<keyword evidence="4 6" id="KW-1133">Transmembrane helix</keyword>
<reference evidence="8 9" key="1">
    <citation type="journal article" date="2011" name="J. Bacteriol.">
        <title>Complete genome sequence and updated annotation of Desulfovibrio alaskensis G20.</title>
        <authorList>
            <person name="Hauser L.J."/>
            <person name="Land M.L."/>
            <person name="Brown S.D."/>
            <person name="Larimer F."/>
            <person name="Keller K.L."/>
            <person name="Rapp-Giles B.J."/>
            <person name="Price M.N."/>
            <person name="Lin M."/>
            <person name="Bruce D.C."/>
            <person name="Detter J.C."/>
            <person name="Tapia R."/>
            <person name="Han C.S."/>
            <person name="Goodwin L.A."/>
            <person name="Cheng J.F."/>
            <person name="Pitluck S."/>
            <person name="Copeland A."/>
            <person name="Lucas S."/>
            <person name="Nolan M."/>
            <person name="Lapidus A.L."/>
            <person name="Palumbo A.V."/>
            <person name="Wall J.D."/>
        </authorList>
    </citation>
    <scope>NUCLEOTIDE SEQUENCE [LARGE SCALE GENOMIC DNA]</scope>
    <source>
        <strain evidence="9">ATCC BAA 1058 / DSM 17464 / G20</strain>
    </source>
</reference>
<keyword evidence="3 6" id="KW-0812">Transmembrane</keyword>
<evidence type="ECO:0000256" key="4">
    <source>
        <dbReference type="ARBA" id="ARBA00022989"/>
    </source>
</evidence>
<name>F9XXH7_OLEA2</name>
<accession>F9XXH7</accession>
<comment type="subcellular location">
    <subcellularLocation>
        <location evidence="1">Cell membrane</location>
        <topology evidence="1">Multi-pass membrane protein</topology>
    </subcellularLocation>
</comment>
<evidence type="ECO:0000259" key="7">
    <source>
        <dbReference type="Pfam" id="PF13396"/>
    </source>
</evidence>
<evidence type="ECO:0000313" key="9">
    <source>
        <dbReference type="Proteomes" id="UP000002710"/>
    </source>
</evidence>
<proteinExistence type="predicted"/>
<evidence type="ECO:0000256" key="5">
    <source>
        <dbReference type="ARBA" id="ARBA00023136"/>
    </source>
</evidence>
<dbReference type="Pfam" id="PF13396">
    <property type="entry name" value="PLDc_N"/>
    <property type="match status" value="1"/>
</dbReference>
<dbReference type="InterPro" id="IPR027379">
    <property type="entry name" value="CLS_N"/>
</dbReference>
<feature type="transmembrane region" description="Helical" evidence="6">
    <location>
        <begin position="48"/>
        <end position="67"/>
    </location>
</feature>
<feature type="domain" description="Cardiolipin synthase N-terminal" evidence="7">
    <location>
        <begin position="27"/>
        <end position="68"/>
    </location>
</feature>
<evidence type="ECO:0000256" key="6">
    <source>
        <dbReference type="SAM" id="Phobius"/>
    </source>
</evidence>
<feature type="transmembrane region" description="Helical" evidence="6">
    <location>
        <begin position="16"/>
        <end position="36"/>
    </location>
</feature>